<gene>
    <name evidence="9" type="ORF">QYG89_08805</name>
</gene>
<evidence type="ECO:0000256" key="4">
    <source>
        <dbReference type="ARBA" id="ARBA00022970"/>
    </source>
</evidence>
<dbReference type="RefSeq" id="WP_404316630.1">
    <property type="nucleotide sequence ID" value="NZ_JAUIYO010000005.1"/>
</dbReference>
<keyword evidence="3 7" id="KW-0812">Transmembrane</keyword>
<feature type="transmembrane region" description="Helical" evidence="7">
    <location>
        <begin position="252"/>
        <end position="273"/>
    </location>
</feature>
<feature type="transmembrane region" description="Helical" evidence="7">
    <location>
        <begin position="21"/>
        <end position="42"/>
    </location>
</feature>
<feature type="transmembrane region" description="Helical" evidence="7">
    <location>
        <begin position="365"/>
        <end position="390"/>
    </location>
</feature>
<evidence type="ECO:0000256" key="5">
    <source>
        <dbReference type="ARBA" id="ARBA00022989"/>
    </source>
</evidence>
<dbReference type="PIRSF" id="PIRSF006060">
    <property type="entry name" value="AA_transporter"/>
    <property type="match status" value="1"/>
</dbReference>
<evidence type="ECO:0000313" key="10">
    <source>
        <dbReference type="Proteomes" id="UP001619911"/>
    </source>
</evidence>
<reference evidence="9 10" key="1">
    <citation type="submission" date="2023-07" db="EMBL/GenBank/DDBJ databases">
        <title>Bacillus lucianemedeirus sp. nov, a new species isolated from an immunobiological production facility.</title>
        <authorList>
            <person name="Costa L.V."/>
            <person name="Miranda R.V.S.L."/>
            <person name="Brandao M.L.L."/>
            <person name="Reis C.M.F."/>
            <person name="Frazao A.M."/>
            <person name="Cruz F.V."/>
            <person name="Baio P.V.P."/>
            <person name="Veras J.F.C."/>
            <person name="Ramos J.N."/>
            <person name="Vieira V."/>
        </authorList>
    </citation>
    <scope>NUCLEOTIDE SEQUENCE [LARGE SCALE GENOMIC DNA]</scope>
    <source>
        <strain evidence="9 10">B190/17</strain>
    </source>
</reference>
<dbReference type="Proteomes" id="UP001619911">
    <property type="component" value="Unassembled WGS sequence"/>
</dbReference>
<keyword evidence="6 7" id="KW-0472">Membrane</keyword>
<feature type="transmembrane region" description="Helical" evidence="7">
    <location>
        <begin position="129"/>
        <end position="151"/>
    </location>
</feature>
<feature type="domain" description="Amino acid permease/ SLC12A" evidence="8">
    <location>
        <begin position="20"/>
        <end position="463"/>
    </location>
</feature>
<evidence type="ECO:0000259" key="8">
    <source>
        <dbReference type="Pfam" id="PF00324"/>
    </source>
</evidence>
<keyword evidence="10" id="KW-1185">Reference proteome</keyword>
<evidence type="ECO:0000256" key="3">
    <source>
        <dbReference type="ARBA" id="ARBA00022692"/>
    </source>
</evidence>
<feature type="transmembrane region" description="Helical" evidence="7">
    <location>
        <begin position="338"/>
        <end position="359"/>
    </location>
</feature>
<comment type="caution">
    <text evidence="9">The sequence shown here is derived from an EMBL/GenBank/DDBJ whole genome shotgun (WGS) entry which is preliminary data.</text>
</comment>
<dbReference type="PANTHER" id="PTHR43495">
    <property type="entry name" value="GABA PERMEASE"/>
    <property type="match status" value="1"/>
</dbReference>
<feature type="transmembrane region" description="Helical" evidence="7">
    <location>
        <begin position="437"/>
        <end position="455"/>
    </location>
</feature>
<evidence type="ECO:0000256" key="2">
    <source>
        <dbReference type="ARBA" id="ARBA00022448"/>
    </source>
</evidence>
<evidence type="ECO:0000256" key="1">
    <source>
        <dbReference type="ARBA" id="ARBA00004651"/>
    </source>
</evidence>
<accession>A0ABW8IAM7</accession>
<dbReference type="PROSITE" id="PS00218">
    <property type="entry name" value="AMINO_ACID_PERMEASE_1"/>
    <property type="match status" value="1"/>
</dbReference>
<evidence type="ECO:0000256" key="6">
    <source>
        <dbReference type="ARBA" id="ARBA00023136"/>
    </source>
</evidence>
<dbReference type="Gene3D" id="1.20.1740.10">
    <property type="entry name" value="Amino acid/polyamine transporter I"/>
    <property type="match status" value="1"/>
</dbReference>
<dbReference type="PANTHER" id="PTHR43495:SF5">
    <property type="entry name" value="GAMMA-AMINOBUTYRIC ACID PERMEASE"/>
    <property type="match status" value="1"/>
</dbReference>
<dbReference type="InterPro" id="IPR004841">
    <property type="entry name" value="AA-permease/SLC12A_dom"/>
</dbReference>
<evidence type="ECO:0000256" key="7">
    <source>
        <dbReference type="SAM" id="Phobius"/>
    </source>
</evidence>
<keyword evidence="5 7" id="KW-1133">Transmembrane helix</keyword>
<feature type="transmembrane region" description="Helical" evidence="7">
    <location>
        <begin position="293"/>
        <end position="318"/>
    </location>
</feature>
<feature type="transmembrane region" description="Helical" evidence="7">
    <location>
        <begin position="48"/>
        <end position="68"/>
    </location>
</feature>
<feature type="transmembrane region" description="Helical" evidence="7">
    <location>
        <begin position="88"/>
        <end position="109"/>
    </location>
</feature>
<dbReference type="Pfam" id="PF00324">
    <property type="entry name" value="AA_permease"/>
    <property type="match status" value="1"/>
</dbReference>
<organism evidence="9 10">
    <name type="scientific">Bacillus lumedeiriae</name>
    <dbReference type="NCBI Taxonomy" id="3058829"/>
    <lineage>
        <taxon>Bacteria</taxon>
        <taxon>Bacillati</taxon>
        <taxon>Bacillota</taxon>
        <taxon>Bacilli</taxon>
        <taxon>Bacillales</taxon>
        <taxon>Bacillaceae</taxon>
        <taxon>Bacillus</taxon>
    </lineage>
</organism>
<feature type="transmembrane region" description="Helical" evidence="7">
    <location>
        <begin position="163"/>
        <end position="181"/>
    </location>
</feature>
<name>A0ABW8IAM7_9BACI</name>
<feature type="transmembrane region" description="Helical" evidence="7">
    <location>
        <begin position="410"/>
        <end position="431"/>
    </location>
</feature>
<keyword evidence="2" id="KW-0813">Transport</keyword>
<evidence type="ECO:0000313" key="9">
    <source>
        <dbReference type="EMBL" id="MFK2825769.1"/>
    </source>
</evidence>
<dbReference type="EMBL" id="JAUIYO010000005">
    <property type="protein sequence ID" value="MFK2825769.1"/>
    <property type="molecule type" value="Genomic_DNA"/>
</dbReference>
<proteinExistence type="predicted"/>
<dbReference type="InterPro" id="IPR004840">
    <property type="entry name" value="Amino_acid_permease_CS"/>
</dbReference>
<feature type="transmembrane region" description="Helical" evidence="7">
    <location>
        <begin position="201"/>
        <end position="220"/>
    </location>
</feature>
<protein>
    <submittedName>
        <fullName evidence="9">Amino acid permease</fullName>
    </submittedName>
</protein>
<keyword evidence="4" id="KW-0029">Amino-acid transport</keyword>
<comment type="subcellular location">
    <subcellularLocation>
        <location evidence="1">Cell membrane</location>
        <topology evidence="1">Multi-pass membrane protein</topology>
    </subcellularLocation>
</comment>
<sequence>MTVEKNQAPTELKRTMTSRHLFMISLGGVIGTGLFLGSGYTINQAGPGGAVLAYIVGGLLIYLVMLCLGELSVAMPVAGSFQVYASKYIGPSTGFVIGWMYWLNWSVTIGVEFTASGMLMQRWFPDVQIWIWCVIFAVLLFTLNAISARSFAESEFLLSSIKVAAIVLFLIIGAAAMFGFVHVDGTDSASGFSNFTNNGGLFPNGFAAVFLTMIAVTFSFQGTELIGIAAGESTEPHKTIPKAINNTVWRTMFFYVLTMIVLVSLIPWQNAGVIESPFVMIFDGVGIPYAADLMNFVILIAVLSVANSGLYASTRILWSMSRDGMSSPALSKLSKRGVPLNALLVTLAVSCLCLLSSIVAADTVYIWLVSIAGMAGLVVWTSVTVCQYLFRRRLLAEGGKVEDLQYRTPLYPIVPIVGFIMCSTVLVSMVFVEDQRMAIYCGIPFMIICYLYYYLRIHSKKSSLISEEVSESTSEENNLKISN</sequence>